<accession>A0AAW1QXF8</accession>
<dbReference type="InterPro" id="IPR029026">
    <property type="entry name" value="tRNA_m1G_MTases_N"/>
</dbReference>
<dbReference type="InterPro" id="IPR029028">
    <property type="entry name" value="Alpha/beta_knot_MTases"/>
</dbReference>
<gene>
    <name evidence="7" type="ORF">WJX81_008379</name>
</gene>
<evidence type="ECO:0000256" key="2">
    <source>
        <dbReference type="ARBA" id="ARBA00022603"/>
    </source>
</evidence>
<dbReference type="GO" id="GO:0002130">
    <property type="term" value="P:wobble position ribose methylation"/>
    <property type="evidence" value="ECO:0007669"/>
    <property type="project" value="TreeGrafter"/>
</dbReference>
<dbReference type="GO" id="GO:0003723">
    <property type="term" value="F:RNA binding"/>
    <property type="evidence" value="ECO:0007669"/>
    <property type="project" value="InterPro"/>
</dbReference>
<sequence>MLQSSDTDKVALWIEKLLDISVADSNRARRREQGHRRQASMPAARAAVACFLLCLCSTAGGHRFRTDRLLQENSSDTTMLLSNRKARPTNRTRRAACCLSGGGAANPGGWELPQTGNKTAWLRDNVHLVLVHPLIPQNTGTIARTCAATGLDYWEHVAVCVHADWDEFAEYFDEQPMPRRLVGFSKRGKVHYATPGLYTPGDWLLFGAETTGLPAEAVAACEAGGGLLRIPIDERHVRSLNLGVSAGVGLFEALRQLDGPHS</sequence>
<evidence type="ECO:0000313" key="8">
    <source>
        <dbReference type="Proteomes" id="UP001445335"/>
    </source>
</evidence>
<evidence type="ECO:0000259" key="6">
    <source>
        <dbReference type="Pfam" id="PF00588"/>
    </source>
</evidence>
<dbReference type="HAMAP" id="MF_01885">
    <property type="entry name" value="tRNA_methyltr_TrmL"/>
    <property type="match status" value="1"/>
</dbReference>
<dbReference type="InterPro" id="IPR016914">
    <property type="entry name" value="TrmL"/>
</dbReference>
<dbReference type="AlphaFoldDB" id="A0AAW1QXF8"/>
<keyword evidence="3" id="KW-0808">Transferase</keyword>
<proteinExistence type="inferred from homology"/>
<name>A0AAW1QXF8_9CHLO</name>
<evidence type="ECO:0000256" key="4">
    <source>
        <dbReference type="ARBA" id="ARBA00022691"/>
    </source>
</evidence>
<evidence type="ECO:0000256" key="5">
    <source>
        <dbReference type="ARBA" id="ARBA00022694"/>
    </source>
</evidence>
<keyword evidence="5" id="KW-0819">tRNA processing</keyword>
<evidence type="ECO:0000256" key="3">
    <source>
        <dbReference type="ARBA" id="ARBA00022679"/>
    </source>
</evidence>
<keyword evidence="2" id="KW-0489">Methyltransferase</keyword>
<keyword evidence="8" id="KW-1185">Reference proteome</keyword>
<dbReference type="PANTHER" id="PTHR42971">
    <property type="entry name" value="TRNA (CYTIDINE(34)-2'-O)-METHYLTRANSFERASE"/>
    <property type="match status" value="1"/>
</dbReference>
<reference evidence="7 8" key="1">
    <citation type="journal article" date="2024" name="Nat. Commun.">
        <title>Phylogenomics reveals the evolutionary origins of lichenization in chlorophyte algae.</title>
        <authorList>
            <person name="Puginier C."/>
            <person name="Libourel C."/>
            <person name="Otte J."/>
            <person name="Skaloud P."/>
            <person name="Haon M."/>
            <person name="Grisel S."/>
            <person name="Petersen M."/>
            <person name="Berrin J.G."/>
            <person name="Delaux P.M."/>
            <person name="Dal Grande F."/>
            <person name="Keller J."/>
        </authorList>
    </citation>
    <scope>NUCLEOTIDE SEQUENCE [LARGE SCALE GENOMIC DNA]</scope>
    <source>
        <strain evidence="7 8">SAG 245.80</strain>
    </source>
</reference>
<dbReference type="InterPro" id="IPR001537">
    <property type="entry name" value="SpoU_MeTrfase"/>
</dbReference>
<dbReference type="PANTHER" id="PTHR42971:SF1">
    <property type="entry name" value="TRNA (CYTIDINE(34)-2'-O)-METHYLTRANSFERASE"/>
    <property type="match status" value="1"/>
</dbReference>
<protein>
    <recommendedName>
        <fullName evidence="6">tRNA/rRNA methyltransferase SpoU type domain-containing protein</fullName>
    </recommendedName>
</protein>
<organism evidence="7 8">
    <name type="scientific">Elliptochloris bilobata</name>
    <dbReference type="NCBI Taxonomy" id="381761"/>
    <lineage>
        <taxon>Eukaryota</taxon>
        <taxon>Viridiplantae</taxon>
        <taxon>Chlorophyta</taxon>
        <taxon>core chlorophytes</taxon>
        <taxon>Trebouxiophyceae</taxon>
        <taxon>Trebouxiophyceae incertae sedis</taxon>
        <taxon>Elliptochloris clade</taxon>
        <taxon>Elliptochloris</taxon>
    </lineage>
</organism>
<dbReference type="GO" id="GO:0008173">
    <property type="term" value="F:RNA methyltransferase activity"/>
    <property type="evidence" value="ECO:0007669"/>
    <property type="project" value="InterPro"/>
</dbReference>
<evidence type="ECO:0000313" key="7">
    <source>
        <dbReference type="EMBL" id="KAK9825876.1"/>
    </source>
</evidence>
<comment type="caution">
    <text evidence="7">The sequence shown here is derived from an EMBL/GenBank/DDBJ whole genome shotgun (WGS) entry which is preliminary data.</text>
</comment>
<keyword evidence="4" id="KW-0949">S-adenosyl-L-methionine</keyword>
<evidence type="ECO:0000256" key="1">
    <source>
        <dbReference type="ARBA" id="ARBA00022490"/>
    </source>
</evidence>
<dbReference type="Pfam" id="PF00588">
    <property type="entry name" value="SpoU_methylase"/>
    <property type="match status" value="1"/>
</dbReference>
<keyword evidence="1" id="KW-0963">Cytoplasm</keyword>
<dbReference type="Proteomes" id="UP001445335">
    <property type="component" value="Unassembled WGS sequence"/>
</dbReference>
<dbReference type="EMBL" id="JALJOU010000070">
    <property type="protein sequence ID" value="KAK9825876.1"/>
    <property type="molecule type" value="Genomic_DNA"/>
</dbReference>
<feature type="domain" description="tRNA/rRNA methyltransferase SpoU type" evidence="6">
    <location>
        <begin position="150"/>
        <end position="250"/>
    </location>
</feature>
<dbReference type="Gene3D" id="3.40.1280.10">
    <property type="match status" value="2"/>
</dbReference>
<dbReference type="SUPFAM" id="SSF75217">
    <property type="entry name" value="alpha/beta knot"/>
    <property type="match status" value="1"/>
</dbReference>